<keyword evidence="3" id="KW-0175">Coiled coil</keyword>
<dbReference type="PANTHER" id="PTHR21027:SF1">
    <property type="entry name" value="TRNA-SPLICING ENDONUCLEASE SUBUNIT SEN54"/>
    <property type="match status" value="1"/>
</dbReference>
<comment type="similarity">
    <text evidence="1">Belongs to the SEN54 family.</text>
</comment>
<reference evidence="6 7" key="1">
    <citation type="submission" date="2023-11" db="EMBL/GenBank/DDBJ databases">
        <authorList>
            <person name="Hedman E."/>
            <person name="Englund M."/>
            <person name="Stromberg M."/>
            <person name="Nyberg Akerstrom W."/>
            <person name="Nylinder S."/>
            <person name="Jareborg N."/>
            <person name="Kallberg Y."/>
            <person name="Kronander E."/>
        </authorList>
    </citation>
    <scope>NUCLEOTIDE SEQUENCE [LARGE SCALE GENOMIC DNA]</scope>
</reference>
<dbReference type="PANTHER" id="PTHR21027">
    <property type="entry name" value="TRNA-SPLICING ENDONUCLEASE SUBUNIT SEN54"/>
    <property type="match status" value="1"/>
</dbReference>
<keyword evidence="2" id="KW-0819">tRNA processing</keyword>
<name>A0AAV1LN24_9NEOP</name>
<evidence type="ECO:0000256" key="1">
    <source>
        <dbReference type="ARBA" id="ARBA00005736"/>
    </source>
</evidence>
<dbReference type="InterPro" id="IPR024337">
    <property type="entry name" value="tRNA_splic_suSen54"/>
</dbReference>
<evidence type="ECO:0000256" key="3">
    <source>
        <dbReference type="SAM" id="Coils"/>
    </source>
</evidence>
<dbReference type="Pfam" id="PF12928">
    <property type="entry name" value="tRNA_int_end_N2"/>
    <property type="match status" value="1"/>
</dbReference>
<evidence type="ECO:0000313" key="6">
    <source>
        <dbReference type="EMBL" id="CAK1596418.1"/>
    </source>
</evidence>
<evidence type="ECO:0000256" key="4">
    <source>
        <dbReference type="SAM" id="MobiDB-lite"/>
    </source>
</evidence>
<sequence>MNKSRILSGYELVEKGITKNQATLPELGLKNVSPTGSWLEQKQIQSAIESRKHLIDAERIEKSGVLSHAVWRESLMLAEVTQKSGGHWQFMGHNVGKKLFLFPEEALFLMEVNCLLLKHNDVKVSLQQAYSLLLKDRKSFIQYKVYASLSRLGYKVFRHTDRKAKSDNINQSKKNYNAENNNSKDTLLDISTSSDAGQCKNNENNDAEAQINKTMKTNGVKDCDMEIVTCDSKPSDFLTCGDNSKNKATNEVNRETKNTEVVKEPNSDLQNSSKESNTTLTYKQFEDKKNVASIYQNQILKLKKRLLKSCNPKKIHNCFKCLPDLLNKHTVSIKVPEKSCVPKNINFIKNIYTLNLEQLKTKCLRPPSMESQAYSISDEVNGAHIRRVRNISDSSRFNNSSVFQSPNFSRFTVNNIQFRPFHFWRPRANLNFFQFSMLYHRPPVPNMFFTPRYPFYRPNCFSQSYAFHGQRYNVRNFRKRTRDNAKNYHLESLKRLAARLKNLIQAGNRQPQNMEALERLIQTYNTRYKSRVRLSSDYEIIEDENILETIELDDDEETRSKKPRVDESYDTYTENFNKIKQLANQLKDFERDNNATARHRRAFSNLVKTFNKSYNADIYINSNYDIIDRRYITLDDSSSDSDCVINECVDTSSGKKLRNPFNILKRLSEKHNKSIDDPSTSSESVDNISDNSIAVKDNKYSEKTLKCFGRNWLPDVNDFGRAEIVSGKILNNECTENFIYEFVKMHPYDYENWVDLKISFLSSLEETTAAFENEAEMDKNESKSIIKPEDCTDMVTVLKKLSIIKANKDKMFEASLVINFDVYNRDVQNFRKTNPPIPHFRIVCIEESSSFPSGDEVATLHAKYNDSVCIVFAIVGLGSISYLQINNTELPMYVSSSNIT</sequence>
<proteinExistence type="inferred from homology"/>
<evidence type="ECO:0000256" key="2">
    <source>
        <dbReference type="ARBA" id="ARBA00022694"/>
    </source>
</evidence>
<dbReference type="GO" id="GO:0000214">
    <property type="term" value="C:tRNA-intron endonuclease complex"/>
    <property type="evidence" value="ECO:0007669"/>
    <property type="project" value="TreeGrafter"/>
</dbReference>
<dbReference type="GO" id="GO:0000379">
    <property type="term" value="P:tRNA-type intron splice site recognition and cleavage"/>
    <property type="evidence" value="ECO:0007669"/>
    <property type="project" value="TreeGrafter"/>
</dbReference>
<evidence type="ECO:0000259" key="5">
    <source>
        <dbReference type="Pfam" id="PF12928"/>
    </source>
</evidence>
<dbReference type="Proteomes" id="UP001314205">
    <property type="component" value="Unassembled WGS sequence"/>
</dbReference>
<feature type="region of interest" description="Disordered" evidence="4">
    <location>
        <begin position="164"/>
        <end position="189"/>
    </location>
</feature>
<feature type="domain" description="tRNA-splicing endonuclease subunit Sen54 N-terminal" evidence="5">
    <location>
        <begin position="55"/>
        <end position="117"/>
    </location>
</feature>
<dbReference type="InterPro" id="IPR024336">
    <property type="entry name" value="tRNA_splic_suSen54_N"/>
</dbReference>
<organism evidence="6 7">
    <name type="scientific">Parnassius mnemosyne</name>
    <name type="common">clouded apollo</name>
    <dbReference type="NCBI Taxonomy" id="213953"/>
    <lineage>
        <taxon>Eukaryota</taxon>
        <taxon>Metazoa</taxon>
        <taxon>Ecdysozoa</taxon>
        <taxon>Arthropoda</taxon>
        <taxon>Hexapoda</taxon>
        <taxon>Insecta</taxon>
        <taxon>Pterygota</taxon>
        <taxon>Neoptera</taxon>
        <taxon>Endopterygota</taxon>
        <taxon>Lepidoptera</taxon>
        <taxon>Glossata</taxon>
        <taxon>Ditrysia</taxon>
        <taxon>Papilionoidea</taxon>
        <taxon>Papilionidae</taxon>
        <taxon>Parnassiinae</taxon>
        <taxon>Parnassini</taxon>
        <taxon>Parnassius</taxon>
        <taxon>Driopa</taxon>
    </lineage>
</organism>
<dbReference type="EMBL" id="CAVLGL010000093">
    <property type="protein sequence ID" value="CAK1596418.1"/>
    <property type="molecule type" value="Genomic_DNA"/>
</dbReference>
<keyword evidence="7" id="KW-1185">Reference proteome</keyword>
<dbReference type="AlphaFoldDB" id="A0AAV1LN24"/>
<comment type="caution">
    <text evidence="6">The sequence shown here is derived from an EMBL/GenBank/DDBJ whole genome shotgun (WGS) entry which is preliminary data.</text>
</comment>
<gene>
    <name evidence="6" type="ORF">PARMNEM_LOCUS15769</name>
</gene>
<protein>
    <recommendedName>
        <fullName evidence="5">tRNA-splicing endonuclease subunit Sen54 N-terminal domain-containing protein</fullName>
    </recommendedName>
</protein>
<accession>A0AAV1LN24</accession>
<feature type="coiled-coil region" evidence="3">
    <location>
        <begin position="572"/>
        <end position="599"/>
    </location>
</feature>
<feature type="compositionally biased region" description="Polar residues" evidence="4">
    <location>
        <begin position="167"/>
        <end position="189"/>
    </location>
</feature>
<evidence type="ECO:0000313" key="7">
    <source>
        <dbReference type="Proteomes" id="UP001314205"/>
    </source>
</evidence>